<name>A0A521DM42_9FLAO</name>
<accession>A0A521DM42</accession>
<feature type="signal peptide" evidence="1">
    <location>
        <begin position="1"/>
        <end position="19"/>
    </location>
</feature>
<dbReference type="Proteomes" id="UP000468990">
    <property type="component" value="Unassembled WGS sequence"/>
</dbReference>
<sequence length="130" mass="15114">MRKLFFTLALLFFVSALFSQTQDPSSKRILGNWYSNTIRTTKWVFTQDGKLYNYDKDIMKVMYKYSISNSCQNNSSDTSEFITLRDRDGDEYCFKINAVNENKNGVLSLTNMSNMQPLIFVNDVNLKIAQ</sequence>
<feature type="chain" id="PRO_5043205793" description="Lipocalin-like domain-containing protein" evidence="1">
    <location>
        <begin position="20"/>
        <end position="130"/>
    </location>
</feature>
<organism evidence="3 4">
    <name type="scientific">Flavobacterium resistens</name>
    <dbReference type="NCBI Taxonomy" id="443612"/>
    <lineage>
        <taxon>Bacteria</taxon>
        <taxon>Pseudomonadati</taxon>
        <taxon>Bacteroidota</taxon>
        <taxon>Flavobacteriia</taxon>
        <taxon>Flavobacteriales</taxon>
        <taxon>Flavobacteriaceae</taxon>
        <taxon>Flavobacterium</taxon>
    </lineage>
</organism>
<evidence type="ECO:0000313" key="4">
    <source>
        <dbReference type="Proteomes" id="UP000317289"/>
    </source>
</evidence>
<keyword evidence="5" id="KW-1185">Reference proteome</keyword>
<dbReference type="EMBL" id="FXTA01000003">
    <property type="protein sequence ID" value="SMO72789.1"/>
    <property type="molecule type" value="Genomic_DNA"/>
</dbReference>
<evidence type="ECO:0000313" key="5">
    <source>
        <dbReference type="Proteomes" id="UP000468990"/>
    </source>
</evidence>
<reference evidence="2 5" key="2">
    <citation type="submission" date="2019-11" db="EMBL/GenBank/DDBJ databases">
        <title>Flavobacterium resistens genome.</title>
        <authorList>
            <person name="Wilson V.M."/>
            <person name="Newman J.D."/>
        </authorList>
    </citation>
    <scope>NUCLEOTIDE SEQUENCE [LARGE SCALE GENOMIC DNA]</scope>
    <source>
        <strain evidence="2 5">DSM 19382</strain>
    </source>
</reference>
<evidence type="ECO:0000313" key="3">
    <source>
        <dbReference type="EMBL" id="SMO72789.1"/>
    </source>
</evidence>
<dbReference type="AlphaFoldDB" id="A0A521DM42"/>
<evidence type="ECO:0008006" key="6">
    <source>
        <dbReference type="Google" id="ProtNLM"/>
    </source>
</evidence>
<dbReference type="RefSeq" id="WP_142451067.1">
    <property type="nucleotide sequence ID" value="NZ_FXTA01000003.1"/>
</dbReference>
<reference evidence="3 4" key="1">
    <citation type="submission" date="2017-05" db="EMBL/GenBank/DDBJ databases">
        <authorList>
            <person name="Varghese N."/>
            <person name="Submissions S."/>
        </authorList>
    </citation>
    <scope>NUCLEOTIDE SEQUENCE [LARGE SCALE GENOMIC DNA]</scope>
    <source>
        <strain evidence="3 4">DSM 19382</strain>
    </source>
</reference>
<gene>
    <name evidence="2" type="ORF">GJU42_10270</name>
    <name evidence="3" type="ORF">SAMN06265349_103396</name>
</gene>
<dbReference type="Proteomes" id="UP000317289">
    <property type="component" value="Unassembled WGS sequence"/>
</dbReference>
<dbReference type="EMBL" id="WKKG01000004">
    <property type="protein sequence ID" value="MRX68342.1"/>
    <property type="molecule type" value="Genomic_DNA"/>
</dbReference>
<protein>
    <recommendedName>
        <fullName evidence="6">Lipocalin-like domain-containing protein</fullName>
    </recommendedName>
</protein>
<keyword evidence="1" id="KW-0732">Signal</keyword>
<evidence type="ECO:0000256" key="1">
    <source>
        <dbReference type="SAM" id="SignalP"/>
    </source>
</evidence>
<evidence type="ECO:0000313" key="2">
    <source>
        <dbReference type="EMBL" id="MRX68342.1"/>
    </source>
</evidence>
<dbReference type="OrthoDB" id="1357535at2"/>
<proteinExistence type="predicted"/>